<comment type="caution">
    <text evidence="2">The sequence shown here is derived from an EMBL/GenBank/DDBJ whole genome shotgun (WGS) entry which is preliminary data.</text>
</comment>
<reference evidence="2 3" key="1">
    <citation type="submission" date="2015-12" db="EMBL/GenBank/DDBJ databases">
        <title>Dictyostelia acquired genes for synthesis and detection of signals that induce cell-type specialization by lateral gene transfer from prokaryotes.</title>
        <authorList>
            <person name="Gloeckner G."/>
            <person name="Schaap P."/>
        </authorList>
    </citation>
    <scope>NUCLEOTIDE SEQUENCE [LARGE SCALE GENOMIC DNA]</scope>
    <source>
        <strain evidence="2 3">TK</strain>
    </source>
</reference>
<feature type="domain" description="AB hydrolase-1" evidence="1">
    <location>
        <begin position="43"/>
        <end position="162"/>
    </location>
</feature>
<dbReference type="InterPro" id="IPR050266">
    <property type="entry name" value="AB_hydrolase_sf"/>
</dbReference>
<proteinExistence type="predicted"/>
<dbReference type="InParanoid" id="A0A151Z4P2"/>
<dbReference type="Proteomes" id="UP000076078">
    <property type="component" value="Unassembled WGS sequence"/>
</dbReference>
<organism evidence="2 3">
    <name type="scientific">Tieghemostelium lacteum</name>
    <name type="common">Slime mold</name>
    <name type="synonym">Dictyostelium lacteum</name>
    <dbReference type="NCBI Taxonomy" id="361077"/>
    <lineage>
        <taxon>Eukaryota</taxon>
        <taxon>Amoebozoa</taxon>
        <taxon>Evosea</taxon>
        <taxon>Eumycetozoa</taxon>
        <taxon>Dictyostelia</taxon>
        <taxon>Dictyosteliales</taxon>
        <taxon>Raperosteliaceae</taxon>
        <taxon>Tieghemostelium</taxon>
    </lineage>
</organism>
<sequence>MSILNERKSIILNNTKVPHKISYIVWYSEKIKKTICAVEYFFCVHRLTGNARDFDRLAAALINDSHNRIVICPDMAGRGDSDYLEDPKDYNYFTYIYDVGEIIRTTLGCTSPQFNYLGTSMGGLIGIMLFSTDEFKDRVRNFILNDISPKVPKAPLQLIADYLGKDERFKDKQDAIEYFKRIHSGFGILSNDKYWSELTDNCTTYDPNTCEFRLHYDPKIGFNFSEIKEVDLMEYYKLIKCNILILRGKNSEILPKDIYDEVLSYPTPKAIGVEFDNVGHAPSLVVDDQLETILKFIKN</sequence>
<keyword evidence="3" id="KW-1185">Reference proteome</keyword>
<dbReference type="GO" id="GO:0016020">
    <property type="term" value="C:membrane"/>
    <property type="evidence" value="ECO:0007669"/>
    <property type="project" value="TreeGrafter"/>
</dbReference>
<dbReference type="AlphaFoldDB" id="A0A151Z4P2"/>
<dbReference type="Pfam" id="PF00561">
    <property type="entry name" value="Abhydrolase_1"/>
    <property type="match status" value="1"/>
</dbReference>
<protein>
    <recommendedName>
        <fullName evidence="1">AB hydrolase-1 domain-containing protein</fullName>
    </recommendedName>
</protein>
<evidence type="ECO:0000259" key="1">
    <source>
        <dbReference type="Pfam" id="PF00561"/>
    </source>
</evidence>
<dbReference type="InterPro" id="IPR000073">
    <property type="entry name" value="AB_hydrolase_1"/>
</dbReference>
<dbReference type="Gene3D" id="3.40.50.1820">
    <property type="entry name" value="alpha/beta hydrolase"/>
    <property type="match status" value="1"/>
</dbReference>
<name>A0A151Z4P2_TIELA</name>
<gene>
    <name evidence="2" type="ORF">DLAC_10512</name>
</gene>
<dbReference type="InterPro" id="IPR029058">
    <property type="entry name" value="AB_hydrolase_fold"/>
</dbReference>
<dbReference type="OrthoDB" id="19657at2759"/>
<dbReference type="PANTHER" id="PTHR43798">
    <property type="entry name" value="MONOACYLGLYCEROL LIPASE"/>
    <property type="match status" value="1"/>
</dbReference>
<dbReference type="SUPFAM" id="SSF53474">
    <property type="entry name" value="alpha/beta-Hydrolases"/>
    <property type="match status" value="1"/>
</dbReference>
<dbReference type="OMA" id="SAWDENK"/>
<evidence type="ECO:0000313" key="2">
    <source>
        <dbReference type="EMBL" id="KYQ88930.1"/>
    </source>
</evidence>
<dbReference type="PANTHER" id="PTHR43798:SF33">
    <property type="entry name" value="HYDROLASE, PUTATIVE (AFU_ORTHOLOGUE AFUA_2G14860)-RELATED"/>
    <property type="match status" value="1"/>
</dbReference>
<accession>A0A151Z4P2</accession>
<dbReference type="PRINTS" id="PR00111">
    <property type="entry name" value="ABHYDROLASE"/>
</dbReference>
<dbReference type="EMBL" id="LODT01000046">
    <property type="protein sequence ID" value="KYQ88930.1"/>
    <property type="molecule type" value="Genomic_DNA"/>
</dbReference>
<evidence type="ECO:0000313" key="3">
    <source>
        <dbReference type="Proteomes" id="UP000076078"/>
    </source>
</evidence>